<evidence type="ECO:0000256" key="2">
    <source>
        <dbReference type="ARBA" id="ARBA00022747"/>
    </source>
</evidence>
<dbReference type="PANTHER" id="PTHR30408">
    <property type="entry name" value="TYPE-1 RESTRICTION ENZYME ECOKI SPECIFICITY PROTEIN"/>
    <property type="match status" value="1"/>
</dbReference>
<dbReference type="EMBL" id="SMCO01000027">
    <property type="protein sequence ID" value="TCV81060.1"/>
    <property type="molecule type" value="Genomic_DNA"/>
</dbReference>
<proteinExistence type="inferred from homology"/>
<comment type="similarity">
    <text evidence="1">Belongs to the type-I restriction system S methylase family.</text>
</comment>
<dbReference type="GO" id="GO:0003677">
    <property type="term" value="F:DNA binding"/>
    <property type="evidence" value="ECO:0007669"/>
    <property type="project" value="UniProtKB-KW"/>
</dbReference>
<dbReference type="GO" id="GO:0009307">
    <property type="term" value="P:DNA restriction-modification system"/>
    <property type="evidence" value="ECO:0007669"/>
    <property type="project" value="UniProtKB-KW"/>
</dbReference>
<keyword evidence="2" id="KW-0680">Restriction system</keyword>
<dbReference type="InterPro" id="IPR044946">
    <property type="entry name" value="Restrct_endonuc_typeI_TRD_sf"/>
</dbReference>
<evidence type="ECO:0000313" key="6">
    <source>
        <dbReference type="Proteomes" id="UP000295367"/>
    </source>
</evidence>
<accession>A0A4R3XW02</accession>
<keyword evidence="3" id="KW-0238">DNA-binding</keyword>
<gene>
    <name evidence="5" type="ORF">EDC63_12718</name>
</gene>
<evidence type="ECO:0000259" key="4">
    <source>
        <dbReference type="Pfam" id="PF01420"/>
    </source>
</evidence>
<feature type="domain" description="Type I restriction modification DNA specificity" evidence="4">
    <location>
        <begin position="31"/>
        <end position="189"/>
    </location>
</feature>
<dbReference type="InterPro" id="IPR000055">
    <property type="entry name" value="Restrct_endonuc_typeI_TRD"/>
</dbReference>
<dbReference type="Pfam" id="PF01420">
    <property type="entry name" value="Methylase_S"/>
    <property type="match status" value="2"/>
</dbReference>
<organism evidence="5 6">
    <name type="scientific">Sulfurirhabdus autotrophica</name>
    <dbReference type="NCBI Taxonomy" id="1706046"/>
    <lineage>
        <taxon>Bacteria</taxon>
        <taxon>Pseudomonadati</taxon>
        <taxon>Pseudomonadota</taxon>
        <taxon>Betaproteobacteria</taxon>
        <taxon>Nitrosomonadales</taxon>
        <taxon>Sulfuricellaceae</taxon>
        <taxon>Sulfurirhabdus</taxon>
    </lineage>
</organism>
<keyword evidence="6" id="KW-1185">Reference proteome</keyword>
<dbReference type="PANTHER" id="PTHR30408:SF13">
    <property type="entry name" value="TYPE I RESTRICTION ENZYME HINDI SPECIFICITY SUBUNIT"/>
    <property type="match status" value="1"/>
</dbReference>
<dbReference type="AlphaFoldDB" id="A0A4R3XW02"/>
<evidence type="ECO:0000256" key="3">
    <source>
        <dbReference type="ARBA" id="ARBA00023125"/>
    </source>
</evidence>
<reference evidence="5 6" key="1">
    <citation type="submission" date="2019-03" db="EMBL/GenBank/DDBJ databases">
        <title>Genomic Encyclopedia of Type Strains, Phase IV (KMG-IV): sequencing the most valuable type-strain genomes for metagenomic binning, comparative biology and taxonomic classification.</title>
        <authorList>
            <person name="Goeker M."/>
        </authorList>
    </citation>
    <scope>NUCLEOTIDE SEQUENCE [LARGE SCALE GENOMIC DNA]</scope>
    <source>
        <strain evidence="5 6">DSM 100309</strain>
    </source>
</reference>
<dbReference type="InterPro" id="IPR052021">
    <property type="entry name" value="Type-I_RS_S_subunit"/>
</dbReference>
<dbReference type="Gene3D" id="3.90.220.20">
    <property type="entry name" value="DNA methylase specificity domains"/>
    <property type="match status" value="2"/>
</dbReference>
<name>A0A4R3XW02_9PROT</name>
<evidence type="ECO:0000256" key="1">
    <source>
        <dbReference type="ARBA" id="ARBA00010923"/>
    </source>
</evidence>
<dbReference type="OrthoDB" id="9798929at2"/>
<dbReference type="RefSeq" id="WP_124944958.1">
    <property type="nucleotide sequence ID" value="NZ_BHVT01000005.1"/>
</dbReference>
<comment type="caution">
    <text evidence="5">The sequence shown here is derived from an EMBL/GenBank/DDBJ whole genome shotgun (WGS) entry which is preliminary data.</text>
</comment>
<evidence type="ECO:0000313" key="5">
    <source>
        <dbReference type="EMBL" id="TCV81060.1"/>
    </source>
</evidence>
<protein>
    <submittedName>
        <fullName evidence="5">Type I restriction enzyme S subunit</fullName>
    </submittedName>
</protein>
<sequence>MTGEWAGTILGELIKAGDAHLQTGPFGTALKAAEYSAEGVPLISVGEVRQGHFEVSDKTPRVSKETTKRLPKFILEIGDIVFGRKGGIDRNAIVHPQQQGWFLGSDGIRLRLSEKYSSLFFSYQMRSPATRAWLLQNCEGTTMPSLNQQILGRVPIVLPPITEQKAIAHILGALDNKIELNRRMNVTLEAMARALFQSWFVDFDPVRAKLDGCEPARLDAYTAALFPAYFQDSPLGHIPQGWEISTIGTKLSTVLGGTPSREKPEYWTGGTVAWINSGKTNEFRITAPSEMITREALENSSTKLLPRRTTVLAITGATLGQVSITEIECCANQSVVAIPASEEFPTEFIYPWIQENIEKLISSQTGGAQQHINKGNVNELVLLCPDHQVMNAYLTKAKPLFDQIAANCFQSRTLATLRDALLPKLVSGELRTRPSTTLVQGEAF</sequence>
<dbReference type="Proteomes" id="UP000295367">
    <property type="component" value="Unassembled WGS sequence"/>
</dbReference>
<feature type="domain" description="Type I restriction modification DNA specificity" evidence="4">
    <location>
        <begin position="240"/>
        <end position="382"/>
    </location>
</feature>
<dbReference type="SUPFAM" id="SSF116734">
    <property type="entry name" value="DNA methylase specificity domain"/>
    <property type="match status" value="2"/>
</dbReference>